<keyword evidence="1" id="KW-0472">Membrane</keyword>
<dbReference type="Pfam" id="PF12730">
    <property type="entry name" value="ABC2_membrane_4"/>
    <property type="match status" value="1"/>
</dbReference>
<sequence length="238" mass="26508">MMGRAFSSDLLKIRRKGLWLLAIVAPLGLLAMQALNFGLRYDYFLEQYEDELWEQLLQYMTYFVSMSVLLGCTLVSSLLANVEHGTSSWKQLLALPISRSSVFAAKFALSALLMAFSCVLLAIGTVVFGLSFGFPLSSMPLWDIVRLSFFPYLGAMPFLAFLLSMCIMMRNQAMLITIGVTITIVSLFSTSAPEWLPLNWPLFAYLSDKPFWFAAAGIVTGAAVALMGMIRFERKDVA</sequence>
<gene>
    <name evidence="2" type="ORF">H7B67_08070</name>
</gene>
<comment type="caution">
    <text evidence="2">The sequence shown here is derived from an EMBL/GenBank/DDBJ whole genome shotgun (WGS) entry which is preliminary data.</text>
</comment>
<feature type="transmembrane region" description="Helical" evidence="1">
    <location>
        <begin position="149"/>
        <end position="167"/>
    </location>
</feature>
<dbReference type="Proteomes" id="UP000535838">
    <property type="component" value="Unassembled WGS sequence"/>
</dbReference>
<evidence type="ECO:0000313" key="2">
    <source>
        <dbReference type="EMBL" id="MBB6634061.1"/>
    </source>
</evidence>
<name>A0A841SZ59_9BACL</name>
<accession>A0A841SZ59</accession>
<dbReference type="AlphaFoldDB" id="A0A841SZ59"/>
<evidence type="ECO:0000313" key="3">
    <source>
        <dbReference type="Proteomes" id="UP000535838"/>
    </source>
</evidence>
<keyword evidence="3" id="KW-1185">Reference proteome</keyword>
<evidence type="ECO:0000256" key="1">
    <source>
        <dbReference type="SAM" id="Phobius"/>
    </source>
</evidence>
<organism evidence="2 3">
    <name type="scientific">Cohnella thailandensis</name>
    <dbReference type="NCBI Taxonomy" id="557557"/>
    <lineage>
        <taxon>Bacteria</taxon>
        <taxon>Bacillati</taxon>
        <taxon>Bacillota</taxon>
        <taxon>Bacilli</taxon>
        <taxon>Bacillales</taxon>
        <taxon>Paenibacillaceae</taxon>
        <taxon>Cohnella</taxon>
    </lineage>
</organism>
<reference evidence="2 3" key="1">
    <citation type="submission" date="2020-08" db="EMBL/GenBank/DDBJ databases">
        <title>Cohnella phylogeny.</title>
        <authorList>
            <person name="Dunlap C."/>
        </authorList>
    </citation>
    <scope>NUCLEOTIDE SEQUENCE [LARGE SCALE GENOMIC DNA]</scope>
    <source>
        <strain evidence="2 3">DSM 25241</strain>
    </source>
</reference>
<keyword evidence="1" id="KW-0812">Transmembrane</keyword>
<feature type="transmembrane region" description="Helical" evidence="1">
    <location>
        <begin position="174"/>
        <end position="191"/>
    </location>
</feature>
<feature type="transmembrane region" description="Helical" evidence="1">
    <location>
        <begin position="20"/>
        <end position="39"/>
    </location>
</feature>
<keyword evidence="1" id="KW-1133">Transmembrane helix</keyword>
<dbReference type="CDD" id="cd21809">
    <property type="entry name" value="ABC-2_lan_permease-like"/>
    <property type="match status" value="1"/>
</dbReference>
<proteinExistence type="predicted"/>
<feature type="transmembrane region" description="Helical" evidence="1">
    <location>
        <begin position="211"/>
        <end position="232"/>
    </location>
</feature>
<protein>
    <submittedName>
        <fullName evidence="2">ABC transporter permease</fullName>
    </submittedName>
</protein>
<dbReference type="EMBL" id="JACJVQ010000006">
    <property type="protein sequence ID" value="MBB6634061.1"/>
    <property type="molecule type" value="Genomic_DNA"/>
</dbReference>
<dbReference type="RefSeq" id="WP_185119299.1">
    <property type="nucleotide sequence ID" value="NZ_JACJVQ010000006.1"/>
</dbReference>
<feature type="transmembrane region" description="Helical" evidence="1">
    <location>
        <begin position="59"/>
        <end position="82"/>
    </location>
</feature>
<feature type="transmembrane region" description="Helical" evidence="1">
    <location>
        <begin position="103"/>
        <end position="129"/>
    </location>
</feature>